<proteinExistence type="predicted"/>
<evidence type="ECO:0000313" key="1">
    <source>
        <dbReference type="EMBL" id="CAG8703095.1"/>
    </source>
</evidence>
<keyword evidence="2" id="KW-1185">Reference proteome</keyword>
<evidence type="ECO:0000313" key="2">
    <source>
        <dbReference type="Proteomes" id="UP000789759"/>
    </source>
</evidence>
<reference evidence="1" key="1">
    <citation type="submission" date="2021-06" db="EMBL/GenBank/DDBJ databases">
        <authorList>
            <person name="Kallberg Y."/>
            <person name="Tangrot J."/>
            <person name="Rosling A."/>
        </authorList>
    </citation>
    <scope>NUCLEOTIDE SEQUENCE</scope>
    <source>
        <strain evidence="1">FL966</strain>
    </source>
</reference>
<dbReference type="AlphaFoldDB" id="A0A9N9HSH0"/>
<comment type="caution">
    <text evidence="1">The sequence shown here is derived from an EMBL/GenBank/DDBJ whole genome shotgun (WGS) entry which is preliminary data.</text>
</comment>
<gene>
    <name evidence="1" type="ORF">CPELLU_LOCUS11934</name>
</gene>
<protein>
    <submittedName>
        <fullName evidence="1">23780_t:CDS:1</fullName>
    </submittedName>
</protein>
<name>A0A9N9HSH0_9GLOM</name>
<sequence>MLEPLDMFETRTTQNTYEFGNAKNLFNAELGNTNNFFNAFDYDDLENFFNMYKSDNLKTFLNNIFDSNNTSTFNIFRSNNLGDFFEQANNKSGSGLEIISGMNIGHNTANLRNDEVIGYTENSLNPSLNEVIGLSNITKLECGFAFTITHSKKDKEDEISQCRIYKYMKG</sequence>
<dbReference type="Proteomes" id="UP000789759">
    <property type="component" value="Unassembled WGS sequence"/>
</dbReference>
<accession>A0A9N9HSH0</accession>
<organism evidence="1 2">
    <name type="scientific">Cetraspora pellucida</name>
    <dbReference type="NCBI Taxonomy" id="1433469"/>
    <lineage>
        <taxon>Eukaryota</taxon>
        <taxon>Fungi</taxon>
        <taxon>Fungi incertae sedis</taxon>
        <taxon>Mucoromycota</taxon>
        <taxon>Glomeromycotina</taxon>
        <taxon>Glomeromycetes</taxon>
        <taxon>Diversisporales</taxon>
        <taxon>Gigasporaceae</taxon>
        <taxon>Cetraspora</taxon>
    </lineage>
</organism>
<dbReference type="EMBL" id="CAJVQA010010995">
    <property type="protein sequence ID" value="CAG8703095.1"/>
    <property type="molecule type" value="Genomic_DNA"/>
</dbReference>
<dbReference type="OrthoDB" id="2439402at2759"/>